<sequence>MASTINADNGILSGISGIIQTGDATGNLSLQAVGNTVVTFYANLNSVYTGNVTAPNVVVSTGIFFSNGMAFSSGSTASLLENVKTASYTLALADTGKVVAFDTATDCTVTVPSDATVNFPTGSLVYIFRANTGNVTLANAAGVSLTKTGKFGTYEQIYLRKRAANVWVTVEESGISNGSFSNVNTNGSTTINGIYTIQTWTSSSGNFTISG</sequence>
<name>A0A6J7WNW5_9CAUD</name>
<gene>
    <name evidence="1" type="ORF">UFOVP190_93</name>
</gene>
<evidence type="ECO:0000313" key="1">
    <source>
        <dbReference type="EMBL" id="CAB5214398.1"/>
    </source>
</evidence>
<organism evidence="1">
    <name type="scientific">uncultured Caudovirales phage</name>
    <dbReference type="NCBI Taxonomy" id="2100421"/>
    <lineage>
        <taxon>Viruses</taxon>
        <taxon>Duplodnaviria</taxon>
        <taxon>Heunggongvirae</taxon>
        <taxon>Uroviricota</taxon>
        <taxon>Caudoviricetes</taxon>
        <taxon>Peduoviridae</taxon>
        <taxon>Maltschvirus</taxon>
        <taxon>Maltschvirus maltsch</taxon>
    </lineage>
</organism>
<protein>
    <submittedName>
        <fullName evidence="1">Uncharacterized protein</fullName>
    </submittedName>
</protein>
<accession>A0A6J7WNW5</accession>
<dbReference type="EMBL" id="LR798243">
    <property type="protein sequence ID" value="CAB5214398.1"/>
    <property type="molecule type" value="Genomic_DNA"/>
</dbReference>
<reference evidence="1" key="1">
    <citation type="submission" date="2020-05" db="EMBL/GenBank/DDBJ databases">
        <authorList>
            <person name="Chiriac C."/>
            <person name="Salcher M."/>
            <person name="Ghai R."/>
            <person name="Kavagutti S V."/>
        </authorList>
    </citation>
    <scope>NUCLEOTIDE SEQUENCE</scope>
</reference>
<proteinExistence type="predicted"/>